<evidence type="ECO:0000313" key="2">
    <source>
        <dbReference type="EMBL" id="EMY35660.1"/>
    </source>
</evidence>
<evidence type="ECO:0008006" key="4">
    <source>
        <dbReference type="Google" id="ProtNLM"/>
    </source>
</evidence>
<gene>
    <name evidence="2" type="ORF">D477_003158</name>
</gene>
<dbReference type="Pfam" id="PF01816">
    <property type="entry name" value="LRV"/>
    <property type="match status" value="1"/>
</dbReference>
<organism evidence="2 3">
    <name type="scientific">Arthrobacter crystallopoietes BAB-32</name>
    <dbReference type="NCBI Taxonomy" id="1246476"/>
    <lineage>
        <taxon>Bacteria</taxon>
        <taxon>Bacillati</taxon>
        <taxon>Actinomycetota</taxon>
        <taxon>Actinomycetes</taxon>
        <taxon>Micrococcales</taxon>
        <taxon>Micrococcaceae</taxon>
        <taxon>Crystallibacter</taxon>
    </lineage>
</organism>
<evidence type="ECO:0000256" key="1">
    <source>
        <dbReference type="SAM" id="MobiDB-lite"/>
    </source>
</evidence>
<dbReference type="RefSeq" id="WP_005267181.1">
    <property type="nucleotide sequence ID" value="NZ_ANPE02000067.1"/>
</dbReference>
<dbReference type="Proteomes" id="UP000010729">
    <property type="component" value="Unassembled WGS sequence"/>
</dbReference>
<feature type="region of interest" description="Disordered" evidence="1">
    <location>
        <begin position="1"/>
        <end position="24"/>
    </location>
</feature>
<reference evidence="2 3" key="1">
    <citation type="journal article" date="2013" name="Genome Announc.">
        <title>Draft Genome Sequence of Arthrobacter crystallopoietes Strain BAB-32, Revealing Genes for Bioremediation.</title>
        <authorList>
            <person name="Joshi M.N."/>
            <person name="Pandit A.S."/>
            <person name="Sharma A."/>
            <person name="Pandya R.V."/>
            <person name="Desai S.M."/>
            <person name="Saxena A.K."/>
            <person name="Bagatharia S.B."/>
        </authorList>
    </citation>
    <scope>NUCLEOTIDE SEQUENCE [LARGE SCALE GENOMIC DNA]</scope>
    <source>
        <strain evidence="2 3">BAB-32</strain>
    </source>
</reference>
<feature type="region of interest" description="Disordered" evidence="1">
    <location>
        <begin position="106"/>
        <end position="132"/>
    </location>
</feature>
<protein>
    <recommendedName>
        <fullName evidence="4">HEAT repeat domain-containing protein</fullName>
    </recommendedName>
</protein>
<evidence type="ECO:0000313" key="3">
    <source>
        <dbReference type="Proteomes" id="UP000010729"/>
    </source>
</evidence>
<keyword evidence="3" id="KW-1185">Reference proteome</keyword>
<dbReference type="InterPro" id="IPR004830">
    <property type="entry name" value="LRR_variant"/>
</dbReference>
<dbReference type="Gene3D" id="1.25.10.10">
    <property type="entry name" value="Leucine-rich Repeat Variant"/>
    <property type="match status" value="1"/>
</dbReference>
<accession>N1V2T5</accession>
<comment type="caution">
    <text evidence="2">The sequence shown here is derived from an EMBL/GenBank/DDBJ whole genome shotgun (WGS) entry which is preliminary data.</text>
</comment>
<dbReference type="EMBL" id="ANPE02000067">
    <property type="protein sequence ID" value="EMY35660.1"/>
    <property type="molecule type" value="Genomic_DNA"/>
</dbReference>
<dbReference type="AlphaFoldDB" id="N1V2T5"/>
<name>N1V2T5_9MICC</name>
<sequence length="132" mass="14364">MHRPTEKTPLRREAGNPDTPPDRMRELIHLEGNRADGDSDAGWCREIVAANPSAPADVLAELAADQNDCIARLGVAQNPVATARLVETLVDDPNTMVANAARERLGLPKHPLPGPRVMGGPFRFNPRTGRFE</sequence>
<proteinExistence type="predicted"/>
<dbReference type="InterPro" id="IPR011989">
    <property type="entry name" value="ARM-like"/>
</dbReference>